<dbReference type="RefSeq" id="WP_331256122.1">
    <property type="nucleotide sequence ID" value="NZ_CP133270.1"/>
</dbReference>
<accession>A0ABZ2C4L9</accession>
<reference evidence="1 2" key="1">
    <citation type="journal article" date="2024" name="Environ. Microbiol.">
        <title>Novel evolutionary insights on the interactions of the Holosporales (Alphaproteobacteria) with eukaryotic hosts from comparative genomics.</title>
        <authorList>
            <person name="Giovannini M."/>
            <person name="Petroni G."/>
            <person name="Castelli M."/>
        </authorList>
    </citation>
    <scope>NUCLEOTIDE SEQUENCE [LARGE SCALE GENOMIC DNA]</scope>
    <source>
        <strain evidence="1 2">US_Bl 15I1</strain>
    </source>
</reference>
<sequence length="107" mass="12262">MKFLTFFTILLYGMLSGGIAQGNIIYMKPNEEITFTIPFLKHKRLSDIDVLSEHSDKLSITVERPDDGKSSIIIRAHALKIGDSRGVVAFTKNDPRRFWFKKFIISE</sequence>
<gene>
    <name evidence="1" type="ORF">Bealeia1_01555</name>
</gene>
<protein>
    <submittedName>
        <fullName evidence="1">Uncharacterized protein</fullName>
    </submittedName>
</protein>
<dbReference type="EMBL" id="CP133270">
    <property type="protein sequence ID" value="WVX67354.1"/>
    <property type="molecule type" value="Genomic_DNA"/>
</dbReference>
<name>A0ABZ2C4L9_9PROT</name>
<evidence type="ECO:0000313" key="1">
    <source>
        <dbReference type="EMBL" id="WVX67354.1"/>
    </source>
</evidence>
<organism evidence="1 2">
    <name type="scientific">Candidatus Bealeia paramacronuclearis</name>
    <dbReference type="NCBI Taxonomy" id="1921001"/>
    <lineage>
        <taxon>Bacteria</taxon>
        <taxon>Pseudomonadati</taxon>
        <taxon>Pseudomonadota</taxon>
        <taxon>Alphaproteobacteria</taxon>
        <taxon>Holosporales</taxon>
        <taxon>Holosporaceae</taxon>
        <taxon>Candidatus Bealeia</taxon>
    </lineage>
</organism>
<keyword evidence="2" id="KW-1185">Reference proteome</keyword>
<proteinExistence type="predicted"/>
<evidence type="ECO:0000313" key="2">
    <source>
        <dbReference type="Proteomes" id="UP001330434"/>
    </source>
</evidence>
<dbReference type="Proteomes" id="UP001330434">
    <property type="component" value="Chromosome"/>
</dbReference>